<protein>
    <submittedName>
        <fullName evidence="2">Uncharacterized protein</fullName>
    </submittedName>
</protein>
<evidence type="ECO:0000256" key="1">
    <source>
        <dbReference type="SAM" id="MobiDB-lite"/>
    </source>
</evidence>
<feature type="region of interest" description="Disordered" evidence="1">
    <location>
        <begin position="37"/>
        <end position="60"/>
    </location>
</feature>
<evidence type="ECO:0000313" key="2">
    <source>
        <dbReference type="EMBL" id="QBK86563.1"/>
    </source>
</evidence>
<gene>
    <name evidence="2" type="ORF">LCMAC102_03580</name>
</gene>
<name>A0A481YTD9_9VIRU</name>
<proteinExistence type="predicted"/>
<dbReference type="EMBL" id="MK500334">
    <property type="protein sequence ID" value="QBK86563.1"/>
    <property type="molecule type" value="Genomic_DNA"/>
</dbReference>
<accession>A0A481YTD9</accession>
<organism evidence="2">
    <name type="scientific">Marseillevirus LCMAC102</name>
    <dbReference type="NCBI Taxonomy" id="2506603"/>
    <lineage>
        <taxon>Viruses</taxon>
        <taxon>Varidnaviria</taxon>
        <taxon>Bamfordvirae</taxon>
        <taxon>Nucleocytoviricota</taxon>
        <taxon>Megaviricetes</taxon>
        <taxon>Pimascovirales</taxon>
        <taxon>Pimascovirales incertae sedis</taxon>
        <taxon>Marseilleviridae</taxon>
    </lineage>
</organism>
<feature type="compositionally biased region" description="Basic and acidic residues" evidence="1">
    <location>
        <begin position="37"/>
        <end position="55"/>
    </location>
</feature>
<sequence>MEEDIITYLFNKAVIENTGTQHMTIAEKTVAESEAEFKGFSEEHQSRKDERTKIDKKLRKLGNNLRKHSNIKNLKYSQMNNQKAKKRSEIRRQISLCKLRLQEIADEE</sequence>
<reference evidence="2" key="1">
    <citation type="journal article" date="2019" name="MBio">
        <title>Virus Genomes from Deep Sea Sediments Expand the Ocean Megavirome and Support Independent Origins of Viral Gigantism.</title>
        <authorList>
            <person name="Backstrom D."/>
            <person name="Yutin N."/>
            <person name="Jorgensen S.L."/>
            <person name="Dharamshi J."/>
            <person name="Homa F."/>
            <person name="Zaremba-Niedwiedzka K."/>
            <person name="Spang A."/>
            <person name="Wolf Y.I."/>
            <person name="Koonin E.V."/>
            <person name="Ettema T.J."/>
        </authorList>
    </citation>
    <scope>NUCLEOTIDE SEQUENCE</scope>
</reference>